<accession>A0A4V3FR96</accession>
<protein>
    <submittedName>
        <fullName evidence="2">TetR family transcriptional regulator</fullName>
    </submittedName>
</protein>
<dbReference type="GO" id="GO:0000976">
    <property type="term" value="F:transcription cis-regulatory region binding"/>
    <property type="evidence" value="ECO:0007669"/>
    <property type="project" value="TreeGrafter"/>
</dbReference>
<organism evidence="2 3">
    <name type="scientific">Actinophytocola oryzae</name>
    <dbReference type="NCBI Taxonomy" id="502181"/>
    <lineage>
        <taxon>Bacteria</taxon>
        <taxon>Bacillati</taxon>
        <taxon>Actinomycetota</taxon>
        <taxon>Actinomycetes</taxon>
        <taxon>Pseudonocardiales</taxon>
        <taxon>Pseudonocardiaceae</taxon>
    </lineage>
</organism>
<evidence type="ECO:0000313" key="3">
    <source>
        <dbReference type="Proteomes" id="UP000294927"/>
    </source>
</evidence>
<dbReference type="AlphaFoldDB" id="A0A4V3FR96"/>
<dbReference type="RefSeq" id="WP_133907299.1">
    <property type="nucleotide sequence ID" value="NZ_SOCP01000017.1"/>
</dbReference>
<gene>
    <name evidence="2" type="ORF">CLV71_117183</name>
</gene>
<dbReference type="OrthoDB" id="3572434at2"/>
<keyword evidence="3" id="KW-1185">Reference proteome</keyword>
<comment type="caution">
    <text evidence="2">The sequence shown here is derived from an EMBL/GenBank/DDBJ whole genome shotgun (WGS) entry which is preliminary data.</text>
</comment>
<proteinExistence type="predicted"/>
<dbReference type="SUPFAM" id="SSF48498">
    <property type="entry name" value="Tetracyclin repressor-like, C-terminal domain"/>
    <property type="match status" value="1"/>
</dbReference>
<reference evidence="2 3" key="1">
    <citation type="submission" date="2019-03" db="EMBL/GenBank/DDBJ databases">
        <title>Genomic Encyclopedia of Archaeal and Bacterial Type Strains, Phase II (KMG-II): from individual species to whole genera.</title>
        <authorList>
            <person name="Goeker M."/>
        </authorList>
    </citation>
    <scope>NUCLEOTIDE SEQUENCE [LARGE SCALE GENOMIC DNA]</scope>
    <source>
        <strain evidence="2 3">DSM 45499</strain>
    </source>
</reference>
<dbReference type="InterPro" id="IPR036271">
    <property type="entry name" value="Tet_transcr_reg_TetR-rel_C_sf"/>
</dbReference>
<dbReference type="GO" id="GO:0003700">
    <property type="term" value="F:DNA-binding transcription factor activity"/>
    <property type="evidence" value="ECO:0007669"/>
    <property type="project" value="TreeGrafter"/>
</dbReference>
<dbReference type="PANTHER" id="PTHR30055:SF209">
    <property type="entry name" value="POSSIBLE TRANSCRIPTIONAL REGULATORY PROTEIN (PROBABLY TETR-FAMILY)"/>
    <property type="match status" value="1"/>
</dbReference>
<evidence type="ECO:0000313" key="2">
    <source>
        <dbReference type="EMBL" id="TDV42711.1"/>
    </source>
</evidence>
<dbReference type="PANTHER" id="PTHR30055">
    <property type="entry name" value="HTH-TYPE TRANSCRIPTIONAL REGULATOR RUTR"/>
    <property type="match status" value="1"/>
</dbReference>
<dbReference type="InterPro" id="IPR050109">
    <property type="entry name" value="HTH-type_TetR-like_transc_reg"/>
</dbReference>
<dbReference type="Proteomes" id="UP000294927">
    <property type="component" value="Unassembled WGS sequence"/>
</dbReference>
<dbReference type="Gene3D" id="1.10.357.10">
    <property type="entry name" value="Tetracycline Repressor, domain 2"/>
    <property type="match status" value="1"/>
</dbReference>
<dbReference type="EMBL" id="SOCP01000017">
    <property type="protein sequence ID" value="TDV42711.1"/>
    <property type="molecule type" value="Genomic_DNA"/>
</dbReference>
<name>A0A4V3FR96_9PSEU</name>
<keyword evidence="1" id="KW-0238">DNA-binding</keyword>
<evidence type="ECO:0000256" key="1">
    <source>
        <dbReference type="ARBA" id="ARBA00023125"/>
    </source>
</evidence>
<dbReference type="InterPro" id="IPR009057">
    <property type="entry name" value="Homeodomain-like_sf"/>
</dbReference>
<dbReference type="SUPFAM" id="SSF46689">
    <property type="entry name" value="Homeodomain-like"/>
    <property type="match status" value="1"/>
</dbReference>
<sequence length="187" mass="19064">MARPRKISDDDLLAAAGRAIGRHGSGFTLVQVAGEAGVAVGTVAGRFGSKHRLLHAMMSSGGESVAPRMRAAAAGRDPVEAIVAAALVITEGVDDPATTANHLGQLGVDLAEPALRAGFAALRANVREVLTDLFAAAALPGAPPPAQAARIVAALTQGALMDWSLDPGGVVADVLRRDIDAVLARWR</sequence>